<evidence type="ECO:0000259" key="6">
    <source>
        <dbReference type="Pfam" id="PF00849"/>
    </source>
</evidence>
<keyword evidence="3 5" id="KW-0413">Isomerase</keyword>
<keyword evidence="8" id="KW-1185">Reference proteome</keyword>
<proteinExistence type="inferred from homology"/>
<dbReference type="GO" id="GO:0140098">
    <property type="term" value="F:catalytic activity, acting on RNA"/>
    <property type="evidence" value="ECO:0007669"/>
    <property type="project" value="UniProtKB-ARBA"/>
</dbReference>
<feature type="active site" evidence="4">
    <location>
        <position position="133"/>
    </location>
</feature>
<dbReference type="CDD" id="cd02869">
    <property type="entry name" value="PseudoU_synth_RluA_like"/>
    <property type="match status" value="1"/>
</dbReference>
<dbReference type="SUPFAM" id="SSF55120">
    <property type="entry name" value="Pseudouridine synthase"/>
    <property type="match status" value="1"/>
</dbReference>
<dbReference type="NCBIfam" id="TIGR00005">
    <property type="entry name" value="rluA_subfam"/>
    <property type="match status" value="1"/>
</dbReference>
<dbReference type="Pfam" id="PF00849">
    <property type="entry name" value="PseudoU_synth_2"/>
    <property type="match status" value="1"/>
</dbReference>
<dbReference type="GO" id="GO:0009982">
    <property type="term" value="F:pseudouridine synthase activity"/>
    <property type="evidence" value="ECO:0007669"/>
    <property type="project" value="InterPro"/>
</dbReference>
<gene>
    <name evidence="7" type="ORF">H8S23_02230</name>
</gene>
<sequence length="296" mass="31545">MRLTFQVDGDAQGRRLSDFLRRRGLTAGLIKTVKYLPGGLRVDGLPARTDLRLAAGQTVEVELPPQPETAVPPQPVPLEILYEDDFSAVIDKPAGILVHPSAPGCGGTLANGWRFLMEARGTPCPFRPVNRIDRNTSGLVLAAKNSFAAPLLARGFRKTYWAVAEGELPPGDGAIDLPIQRAEGSIICRRTGGGGKPSRTEYTVLAAARGHTLLRAVPVTGRTHQIRVHFSALGHPLAGDDLYGGSRGLIARQALHAGRIVFTPPLAEGEVTVTSPLPPDLVLLLEKTGLPQPALI</sequence>
<dbReference type="Proteomes" id="UP000659630">
    <property type="component" value="Unassembled WGS sequence"/>
</dbReference>
<evidence type="ECO:0000256" key="4">
    <source>
        <dbReference type="PIRSR" id="PIRSR606225-1"/>
    </source>
</evidence>
<evidence type="ECO:0000256" key="5">
    <source>
        <dbReference type="RuleBase" id="RU362028"/>
    </source>
</evidence>
<comment type="catalytic activity">
    <reaction evidence="1 5">
        <text>a uridine in RNA = a pseudouridine in RNA</text>
        <dbReference type="Rhea" id="RHEA:48348"/>
        <dbReference type="Rhea" id="RHEA-COMP:12068"/>
        <dbReference type="Rhea" id="RHEA-COMP:12069"/>
        <dbReference type="ChEBI" id="CHEBI:65314"/>
        <dbReference type="ChEBI" id="CHEBI:65315"/>
    </reaction>
</comment>
<dbReference type="InterPro" id="IPR006145">
    <property type="entry name" value="PsdUridine_synth_RsuA/RluA"/>
</dbReference>
<evidence type="ECO:0000256" key="1">
    <source>
        <dbReference type="ARBA" id="ARBA00000073"/>
    </source>
</evidence>
<dbReference type="Gene3D" id="3.30.2350.10">
    <property type="entry name" value="Pseudouridine synthase"/>
    <property type="match status" value="1"/>
</dbReference>
<dbReference type="GO" id="GO:0000455">
    <property type="term" value="P:enzyme-directed rRNA pseudouridine synthesis"/>
    <property type="evidence" value="ECO:0007669"/>
    <property type="project" value="TreeGrafter"/>
</dbReference>
<comment type="function">
    <text evidence="5">Responsible for synthesis of pseudouridine from uracil.</text>
</comment>
<comment type="caution">
    <text evidence="7">The sequence shown here is derived from an EMBL/GenBank/DDBJ whole genome shotgun (WGS) entry which is preliminary data.</text>
</comment>
<protein>
    <recommendedName>
        <fullName evidence="5">Pseudouridine synthase</fullName>
        <ecNumber evidence="5">5.4.99.-</ecNumber>
    </recommendedName>
</protein>
<evidence type="ECO:0000256" key="3">
    <source>
        <dbReference type="ARBA" id="ARBA00023235"/>
    </source>
</evidence>
<feature type="domain" description="Pseudouridine synthase RsuA/RluA-like" evidence="6">
    <location>
        <begin position="89"/>
        <end position="232"/>
    </location>
</feature>
<dbReference type="PANTHER" id="PTHR21600:SF44">
    <property type="entry name" value="RIBOSOMAL LARGE SUBUNIT PSEUDOURIDINE SYNTHASE D"/>
    <property type="match status" value="1"/>
</dbReference>
<reference evidence="7" key="1">
    <citation type="submission" date="2020-08" db="EMBL/GenBank/DDBJ databases">
        <title>Genome public.</title>
        <authorList>
            <person name="Liu C."/>
            <person name="Sun Q."/>
        </authorList>
    </citation>
    <scope>NUCLEOTIDE SEQUENCE</scope>
    <source>
        <strain evidence="7">BX8</strain>
    </source>
</reference>
<dbReference type="RefSeq" id="WP_186886677.1">
    <property type="nucleotide sequence ID" value="NZ_JACONZ010000001.1"/>
</dbReference>
<dbReference type="InterPro" id="IPR006225">
    <property type="entry name" value="PsdUridine_synth_RluC/D"/>
</dbReference>
<dbReference type="AlphaFoldDB" id="A0A923I4S0"/>
<evidence type="ECO:0000313" key="7">
    <source>
        <dbReference type="EMBL" id="MBC5580315.1"/>
    </source>
</evidence>
<dbReference type="GO" id="GO:0003723">
    <property type="term" value="F:RNA binding"/>
    <property type="evidence" value="ECO:0007669"/>
    <property type="project" value="InterPro"/>
</dbReference>
<dbReference type="PANTHER" id="PTHR21600">
    <property type="entry name" value="MITOCHONDRIAL RNA PSEUDOURIDINE SYNTHASE"/>
    <property type="match status" value="1"/>
</dbReference>
<accession>A0A923I4S0</accession>
<dbReference type="EMBL" id="JACONZ010000001">
    <property type="protein sequence ID" value="MBC5580315.1"/>
    <property type="molecule type" value="Genomic_DNA"/>
</dbReference>
<dbReference type="PROSITE" id="PS01129">
    <property type="entry name" value="PSI_RLU"/>
    <property type="match status" value="1"/>
</dbReference>
<dbReference type="InterPro" id="IPR006224">
    <property type="entry name" value="PsdUridine_synth_RluA-like_CS"/>
</dbReference>
<organism evidence="7 8">
    <name type="scientific">Anaerofilum hominis</name>
    <dbReference type="NCBI Taxonomy" id="2763016"/>
    <lineage>
        <taxon>Bacteria</taxon>
        <taxon>Bacillati</taxon>
        <taxon>Bacillota</taxon>
        <taxon>Clostridia</taxon>
        <taxon>Eubacteriales</taxon>
        <taxon>Oscillospiraceae</taxon>
        <taxon>Anaerofilum</taxon>
    </lineage>
</organism>
<evidence type="ECO:0000313" key="8">
    <source>
        <dbReference type="Proteomes" id="UP000659630"/>
    </source>
</evidence>
<dbReference type="InterPro" id="IPR050188">
    <property type="entry name" value="RluA_PseudoU_synthase"/>
</dbReference>
<name>A0A923I4S0_9FIRM</name>
<evidence type="ECO:0000256" key="2">
    <source>
        <dbReference type="ARBA" id="ARBA00010876"/>
    </source>
</evidence>
<dbReference type="EC" id="5.4.99.-" evidence="5"/>
<comment type="similarity">
    <text evidence="2 5">Belongs to the pseudouridine synthase RluA family.</text>
</comment>
<dbReference type="InterPro" id="IPR020103">
    <property type="entry name" value="PsdUridine_synth_cat_dom_sf"/>
</dbReference>